<accession>A0A0W0FK57</accession>
<proteinExistence type="predicted"/>
<reference evidence="1 2" key="1">
    <citation type="submission" date="2015-12" db="EMBL/GenBank/DDBJ databases">
        <title>Draft genome sequence of Moniliophthora roreri, the causal agent of frosty pod rot of cacao.</title>
        <authorList>
            <person name="Aime M.C."/>
            <person name="Diaz-Valderrama J.R."/>
            <person name="Kijpornyongpan T."/>
            <person name="Phillips-Mora W."/>
        </authorList>
    </citation>
    <scope>NUCLEOTIDE SEQUENCE [LARGE SCALE GENOMIC DNA]</scope>
    <source>
        <strain evidence="1 2">MCA 2952</strain>
    </source>
</reference>
<dbReference type="Proteomes" id="UP000054988">
    <property type="component" value="Unassembled WGS sequence"/>
</dbReference>
<dbReference type="AlphaFoldDB" id="A0A0W0FK57"/>
<organism evidence="1 2">
    <name type="scientific">Moniliophthora roreri</name>
    <name type="common">Frosty pod rot fungus</name>
    <name type="synonym">Monilia roreri</name>
    <dbReference type="NCBI Taxonomy" id="221103"/>
    <lineage>
        <taxon>Eukaryota</taxon>
        <taxon>Fungi</taxon>
        <taxon>Dikarya</taxon>
        <taxon>Basidiomycota</taxon>
        <taxon>Agaricomycotina</taxon>
        <taxon>Agaricomycetes</taxon>
        <taxon>Agaricomycetidae</taxon>
        <taxon>Agaricales</taxon>
        <taxon>Marasmiineae</taxon>
        <taxon>Marasmiaceae</taxon>
        <taxon>Moniliophthora</taxon>
    </lineage>
</organism>
<protein>
    <submittedName>
        <fullName evidence="1">Uncharacterized protein</fullName>
    </submittedName>
</protein>
<dbReference type="EMBL" id="LATX01001887">
    <property type="protein sequence ID" value="KTB36710.1"/>
    <property type="molecule type" value="Genomic_DNA"/>
</dbReference>
<sequence>MHEQHSTESEKSYVQIDRVYSQWQQTSPDGPINTPIYHFFPETLFVFL</sequence>
<evidence type="ECO:0000313" key="1">
    <source>
        <dbReference type="EMBL" id="KTB36710.1"/>
    </source>
</evidence>
<evidence type="ECO:0000313" key="2">
    <source>
        <dbReference type="Proteomes" id="UP000054988"/>
    </source>
</evidence>
<comment type="caution">
    <text evidence="1">The sequence shown here is derived from an EMBL/GenBank/DDBJ whole genome shotgun (WGS) entry which is preliminary data.</text>
</comment>
<name>A0A0W0FK57_MONRR</name>
<gene>
    <name evidence="1" type="ORF">WG66_10711</name>
</gene>